<accession>A0A7R9KBG9</accession>
<sequence length="85" mass="9264">MAEHTYMRPNDVSPSSRFNGKINGVEGKTPFLIGVAGGTASGKVFAHRHSIVYVRYRTSIVCFSLAMLCYGAAYTDNRRSTMVAA</sequence>
<proteinExistence type="predicted"/>
<dbReference type="AlphaFoldDB" id="A0A7R9KBG9"/>
<name>A0A7R9KBG9_TIMGE</name>
<organism evidence="1">
    <name type="scientific">Timema genevievae</name>
    <name type="common">Walking stick</name>
    <dbReference type="NCBI Taxonomy" id="629358"/>
    <lineage>
        <taxon>Eukaryota</taxon>
        <taxon>Metazoa</taxon>
        <taxon>Ecdysozoa</taxon>
        <taxon>Arthropoda</taxon>
        <taxon>Hexapoda</taxon>
        <taxon>Insecta</taxon>
        <taxon>Pterygota</taxon>
        <taxon>Neoptera</taxon>
        <taxon>Polyneoptera</taxon>
        <taxon>Phasmatodea</taxon>
        <taxon>Timematodea</taxon>
        <taxon>Timematoidea</taxon>
        <taxon>Timematidae</taxon>
        <taxon>Timema</taxon>
    </lineage>
</organism>
<dbReference type="EMBL" id="OE857552">
    <property type="protein sequence ID" value="CAD7616909.1"/>
    <property type="molecule type" value="Genomic_DNA"/>
</dbReference>
<protein>
    <submittedName>
        <fullName evidence="1">Uncharacterized protein</fullName>
    </submittedName>
</protein>
<reference evidence="1" key="1">
    <citation type="submission" date="2020-11" db="EMBL/GenBank/DDBJ databases">
        <authorList>
            <person name="Tran Van P."/>
        </authorList>
    </citation>
    <scope>NUCLEOTIDE SEQUENCE</scope>
</reference>
<evidence type="ECO:0000313" key="1">
    <source>
        <dbReference type="EMBL" id="CAD7616909.1"/>
    </source>
</evidence>
<gene>
    <name evidence="1" type="ORF">TGEB3V08_LOCUS11811</name>
</gene>